<dbReference type="EnsemblPlants" id="Kaladp0056s0070.1.v1.1">
    <property type="protein sequence ID" value="Kaladp0056s0070.1.v1.1"/>
    <property type="gene ID" value="Kaladp0056s0070.v1.1"/>
</dbReference>
<dbReference type="InterPro" id="IPR012336">
    <property type="entry name" value="Thioredoxin-like_fold"/>
</dbReference>
<dbReference type="InterPro" id="IPR046349">
    <property type="entry name" value="C1-like_sf"/>
</dbReference>
<proteinExistence type="inferred from homology"/>
<evidence type="ECO:0000313" key="10">
    <source>
        <dbReference type="Proteomes" id="UP000594263"/>
    </source>
</evidence>
<evidence type="ECO:0000256" key="1">
    <source>
        <dbReference type="ARBA" id="ARBA00012612"/>
    </source>
</evidence>
<comment type="similarity">
    <text evidence="5">Belongs to the nucleoredoxin family.</text>
</comment>
<keyword evidence="3" id="KW-0560">Oxidoreductase</keyword>
<sequence>MATENCEDGGTGSNTRSTISATLASEGVQFLVSGKGKVPLDFSTKGMMTCLYFSANWCRPCRRFTPLLAEVYKALNKSAKRLEIIFVSIDQDEMGFKQQLESMPWLAVPFDGTVNKRLIDKYRVNRIPSFVPLNVGGEAIEGVDAIDMIEDYGAEAFPFTRTRKEELAAIDKNKREGGSLEDLLTSDGRNYLVSGNGNRILVASLVGKPLGIYFGAHWCPPCRAFTAKLTEVYDELNKGTDPSSQPFEVVFVSTDKNQQEFDLNLSGMPWLAIPFDDKARHDLCRIFSIQGIPALVLLGPDGKTVSRNGRQLISSYGAKGFPFTETRISEVEGELRKQMERFPAQHKDPKHDHVLKVDMAKAYVCNHCRKQGRFWAYTCYVCDYDLHPQCVEDIRPVQNV</sequence>
<feature type="domain" description="Thioredoxin" evidence="8">
    <location>
        <begin position="17"/>
        <end position="145"/>
    </location>
</feature>
<evidence type="ECO:0000256" key="6">
    <source>
        <dbReference type="ARBA" id="ARBA00047388"/>
    </source>
</evidence>
<evidence type="ECO:0000259" key="8">
    <source>
        <dbReference type="PROSITE" id="PS51352"/>
    </source>
</evidence>
<evidence type="ECO:0000256" key="5">
    <source>
        <dbReference type="ARBA" id="ARBA00025782"/>
    </source>
</evidence>
<dbReference type="InterPro" id="IPR013766">
    <property type="entry name" value="Thioredoxin_domain"/>
</dbReference>
<evidence type="ECO:0000313" key="9">
    <source>
        <dbReference type="EnsemblPlants" id="Kaladp0056s0070.1.v1.1"/>
    </source>
</evidence>
<dbReference type="InterPro" id="IPR036249">
    <property type="entry name" value="Thioredoxin-like_sf"/>
</dbReference>
<dbReference type="OMA" id="NAPCRQF"/>
<evidence type="ECO:0000256" key="3">
    <source>
        <dbReference type="ARBA" id="ARBA00023002"/>
    </source>
</evidence>
<reference evidence="9" key="1">
    <citation type="submission" date="2021-01" db="UniProtKB">
        <authorList>
            <consortium name="EnsemblPlants"/>
        </authorList>
    </citation>
    <scope>IDENTIFICATION</scope>
</reference>
<comment type="catalytic activity">
    <reaction evidence="6">
        <text>[protein]-dithiol + NAD(+) = [protein]-disulfide + NADH + H(+)</text>
        <dbReference type="Rhea" id="RHEA:18749"/>
        <dbReference type="Rhea" id="RHEA-COMP:10593"/>
        <dbReference type="Rhea" id="RHEA-COMP:10594"/>
        <dbReference type="ChEBI" id="CHEBI:15378"/>
        <dbReference type="ChEBI" id="CHEBI:29950"/>
        <dbReference type="ChEBI" id="CHEBI:50058"/>
        <dbReference type="ChEBI" id="CHEBI:57540"/>
        <dbReference type="ChEBI" id="CHEBI:57945"/>
        <dbReference type="EC" id="1.8.1.8"/>
    </reaction>
</comment>
<evidence type="ECO:0000256" key="2">
    <source>
        <dbReference type="ARBA" id="ARBA00022737"/>
    </source>
</evidence>
<comment type="catalytic activity">
    <reaction evidence="7">
        <text>[protein]-dithiol + NADP(+) = [protein]-disulfide + NADPH + H(+)</text>
        <dbReference type="Rhea" id="RHEA:18753"/>
        <dbReference type="Rhea" id="RHEA-COMP:10593"/>
        <dbReference type="Rhea" id="RHEA-COMP:10594"/>
        <dbReference type="ChEBI" id="CHEBI:15378"/>
        <dbReference type="ChEBI" id="CHEBI:29950"/>
        <dbReference type="ChEBI" id="CHEBI:50058"/>
        <dbReference type="ChEBI" id="CHEBI:57783"/>
        <dbReference type="ChEBI" id="CHEBI:58349"/>
        <dbReference type="EC" id="1.8.1.8"/>
    </reaction>
</comment>
<protein>
    <recommendedName>
        <fullName evidence="1">protein-disulfide reductase</fullName>
        <ecNumber evidence="1">1.8.1.8</ecNumber>
    </recommendedName>
</protein>
<keyword evidence="10" id="KW-1185">Reference proteome</keyword>
<evidence type="ECO:0000256" key="4">
    <source>
        <dbReference type="ARBA" id="ARBA00023027"/>
    </source>
</evidence>
<dbReference type="PANTHER" id="PTHR13871:SF81">
    <property type="entry name" value="NUCLEOREDOXIN 3-RELATED"/>
    <property type="match status" value="1"/>
</dbReference>
<dbReference type="GO" id="GO:0004791">
    <property type="term" value="F:thioredoxin-disulfide reductase (NADPH) activity"/>
    <property type="evidence" value="ECO:0007669"/>
    <property type="project" value="InterPro"/>
</dbReference>
<dbReference type="InterPro" id="IPR045870">
    <property type="entry name" value="TryX_NRX_thioredoxin_dom"/>
</dbReference>
<organism evidence="9 10">
    <name type="scientific">Kalanchoe fedtschenkoi</name>
    <name type="common">Lavender scallops</name>
    <name type="synonym">South American air plant</name>
    <dbReference type="NCBI Taxonomy" id="63787"/>
    <lineage>
        <taxon>Eukaryota</taxon>
        <taxon>Viridiplantae</taxon>
        <taxon>Streptophyta</taxon>
        <taxon>Embryophyta</taxon>
        <taxon>Tracheophyta</taxon>
        <taxon>Spermatophyta</taxon>
        <taxon>Magnoliopsida</taxon>
        <taxon>eudicotyledons</taxon>
        <taxon>Gunneridae</taxon>
        <taxon>Pentapetalae</taxon>
        <taxon>Saxifragales</taxon>
        <taxon>Crassulaceae</taxon>
        <taxon>Kalanchoe</taxon>
    </lineage>
</organism>
<name>A0A7N0U7F2_KALFE</name>
<keyword evidence="2" id="KW-0677">Repeat</keyword>
<dbReference type="Gene3D" id="3.40.30.10">
    <property type="entry name" value="Glutaredoxin"/>
    <property type="match status" value="2"/>
</dbReference>
<accession>A0A7N0U7F2</accession>
<dbReference type="Proteomes" id="UP000594263">
    <property type="component" value="Unplaced"/>
</dbReference>
<dbReference type="PROSITE" id="PS51352">
    <property type="entry name" value="THIOREDOXIN_2"/>
    <property type="match status" value="2"/>
</dbReference>
<dbReference type="AlphaFoldDB" id="A0A7N0U7F2"/>
<dbReference type="SUPFAM" id="SSF57889">
    <property type="entry name" value="Cysteine-rich domain"/>
    <property type="match status" value="1"/>
</dbReference>
<feature type="domain" description="Thioredoxin" evidence="8">
    <location>
        <begin position="150"/>
        <end position="333"/>
    </location>
</feature>
<dbReference type="EC" id="1.8.1.8" evidence="1"/>
<dbReference type="InterPro" id="IPR004146">
    <property type="entry name" value="DC1"/>
</dbReference>
<keyword evidence="4" id="KW-0520">NAD</keyword>
<dbReference type="InterPro" id="IPR052259">
    <property type="entry name" value="Nucleoredoxin-like"/>
</dbReference>
<evidence type="ECO:0000256" key="7">
    <source>
        <dbReference type="ARBA" id="ARBA00047804"/>
    </source>
</evidence>
<dbReference type="SUPFAM" id="SSF52833">
    <property type="entry name" value="Thioredoxin-like"/>
    <property type="match status" value="2"/>
</dbReference>
<dbReference type="Pfam" id="PF03107">
    <property type="entry name" value="C1_2"/>
    <property type="match status" value="1"/>
</dbReference>
<dbReference type="CDD" id="cd03009">
    <property type="entry name" value="TryX_like_TryX_NRX"/>
    <property type="match status" value="1"/>
</dbReference>
<dbReference type="Gramene" id="Kaladp0056s0070.1.v1.1">
    <property type="protein sequence ID" value="Kaladp0056s0070.1.v1.1"/>
    <property type="gene ID" value="Kaladp0056s0070.v1.1"/>
</dbReference>
<dbReference type="Pfam" id="PF13905">
    <property type="entry name" value="Thioredoxin_8"/>
    <property type="match status" value="2"/>
</dbReference>
<dbReference type="PANTHER" id="PTHR13871">
    <property type="entry name" value="THIOREDOXIN"/>
    <property type="match status" value="1"/>
</dbReference>